<proteinExistence type="predicted"/>
<reference evidence="1" key="1">
    <citation type="submission" date="2014-11" db="EMBL/GenBank/DDBJ databases">
        <authorList>
            <person name="Amaro Gonzalez C."/>
        </authorList>
    </citation>
    <scope>NUCLEOTIDE SEQUENCE</scope>
</reference>
<protein>
    <submittedName>
        <fullName evidence="1">Uncharacterized protein</fullName>
    </submittedName>
</protein>
<dbReference type="EMBL" id="GBXM01001323">
    <property type="protein sequence ID" value="JAI07255.1"/>
    <property type="molecule type" value="Transcribed_RNA"/>
</dbReference>
<reference evidence="1" key="2">
    <citation type="journal article" date="2015" name="Fish Shellfish Immunol.">
        <title>Early steps in the European eel (Anguilla anguilla)-Vibrio vulnificus interaction in the gills: Role of the RtxA13 toxin.</title>
        <authorList>
            <person name="Callol A."/>
            <person name="Pajuelo D."/>
            <person name="Ebbesson L."/>
            <person name="Teles M."/>
            <person name="MacKenzie S."/>
            <person name="Amaro C."/>
        </authorList>
    </citation>
    <scope>NUCLEOTIDE SEQUENCE</scope>
</reference>
<evidence type="ECO:0000313" key="1">
    <source>
        <dbReference type="EMBL" id="JAI07255.1"/>
    </source>
</evidence>
<organism evidence="1">
    <name type="scientific">Anguilla anguilla</name>
    <name type="common">European freshwater eel</name>
    <name type="synonym">Muraena anguilla</name>
    <dbReference type="NCBI Taxonomy" id="7936"/>
    <lineage>
        <taxon>Eukaryota</taxon>
        <taxon>Metazoa</taxon>
        <taxon>Chordata</taxon>
        <taxon>Craniata</taxon>
        <taxon>Vertebrata</taxon>
        <taxon>Euteleostomi</taxon>
        <taxon>Actinopterygii</taxon>
        <taxon>Neopterygii</taxon>
        <taxon>Teleostei</taxon>
        <taxon>Anguilliformes</taxon>
        <taxon>Anguillidae</taxon>
        <taxon>Anguilla</taxon>
    </lineage>
</organism>
<name>A0A0E9XX85_ANGAN</name>
<dbReference type="AlphaFoldDB" id="A0A0E9XX85"/>
<accession>A0A0E9XX85</accession>
<sequence length="47" mass="5362">MEVWTSPKTGSSTRRALATCLRTTKQNTGWVTRRYTSCPPSRPFRTS</sequence>